<evidence type="ECO:0000256" key="4">
    <source>
        <dbReference type="ARBA" id="ARBA00022989"/>
    </source>
</evidence>
<accession>A0A6A2YFK1</accession>
<organism evidence="9 10">
    <name type="scientific">Hibiscus syriacus</name>
    <name type="common">Rose of Sharon</name>
    <dbReference type="NCBI Taxonomy" id="106335"/>
    <lineage>
        <taxon>Eukaryota</taxon>
        <taxon>Viridiplantae</taxon>
        <taxon>Streptophyta</taxon>
        <taxon>Embryophyta</taxon>
        <taxon>Tracheophyta</taxon>
        <taxon>Spermatophyta</taxon>
        <taxon>Magnoliopsida</taxon>
        <taxon>eudicotyledons</taxon>
        <taxon>Gunneridae</taxon>
        <taxon>Pentapetalae</taxon>
        <taxon>rosids</taxon>
        <taxon>malvids</taxon>
        <taxon>Malvales</taxon>
        <taxon>Malvaceae</taxon>
        <taxon>Malvoideae</taxon>
        <taxon>Hibiscus</taxon>
    </lineage>
</organism>
<dbReference type="AlphaFoldDB" id="A0A6A2YFK1"/>
<dbReference type="PANTHER" id="PTHR21229:SF22">
    <property type="entry name" value="DBJ|BAA84809.1"/>
    <property type="match status" value="1"/>
</dbReference>
<dbReference type="Proteomes" id="UP000436088">
    <property type="component" value="Unassembled WGS sequence"/>
</dbReference>
<dbReference type="GO" id="GO:0016020">
    <property type="term" value="C:membrane"/>
    <property type="evidence" value="ECO:0007669"/>
    <property type="project" value="UniProtKB-SubCell"/>
</dbReference>
<feature type="transmembrane region" description="Helical" evidence="6">
    <location>
        <begin position="269"/>
        <end position="289"/>
    </location>
</feature>
<feature type="transmembrane region" description="Helical" evidence="6">
    <location>
        <begin position="242"/>
        <end position="263"/>
    </location>
</feature>
<dbReference type="PANTHER" id="PTHR21229">
    <property type="entry name" value="LUNG SEVEN TRANSMEMBRANE RECEPTOR"/>
    <property type="match status" value="1"/>
</dbReference>
<dbReference type="Pfam" id="PF06814">
    <property type="entry name" value="GOST_TM"/>
    <property type="match status" value="1"/>
</dbReference>
<keyword evidence="2 6" id="KW-0812">Transmembrane</keyword>
<proteinExistence type="predicted"/>
<feature type="domain" description="GOST seven transmembrane" evidence="8">
    <location>
        <begin position="61"/>
        <end position="294"/>
    </location>
</feature>
<keyword evidence="9" id="KW-0413">Isomerase</keyword>
<feature type="transmembrane region" description="Helical" evidence="6">
    <location>
        <begin position="91"/>
        <end position="108"/>
    </location>
</feature>
<name>A0A6A2YFK1_HIBSY</name>
<keyword evidence="10" id="KW-1185">Reference proteome</keyword>
<feature type="transmembrane region" description="Helical" evidence="6">
    <location>
        <begin position="62"/>
        <end position="82"/>
    </location>
</feature>
<feature type="transmembrane region" description="Helical" evidence="6">
    <location>
        <begin position="192"/>
        <end position="213"/>
    </location>
</feature>
<evidence type="ECO:0000256" key="3">
    <source>
        <dbReference type="ARBA" id="ARBA00022729"/>
    </source>
</evidence>
<gene>
    <name evidence="9" type="ORF">F3Y22_tig00111671pilonHSYRG00175</name>
</gene>
<dbReference type="InterPro" id="IPR009637">
    <property type="entry name" value="GPR107/GPR108-like"/>
</dbReference>
<dbReference type="GO" id="GO:0016853">
    <property type="term" value="F:isomerase activity"/>
    <property type="evidence" value="ECO:0007669"/>
    <property type="project" value="UniProtKB-KW"/>
</dbReference>
<keyword evidence="4 6" id="KW-1133">Transmembrane helix</keyword>
<reference evidence="9" key="1">
    <citation type="submission" date="2019-09" db="EMBL/GenBank/DDBJ databases">
        <title>Draft genome information of white flower Hibiscus syriacus.</title>
        <authorList>
            <person name="Kim Y.-M."/>
        </authorList>
    </citation>
    <scope>NUCLEOTIDE SEQUENCE [LARGE SCALE GENOMIC DNA]</scope>
    <source>
        <strain evidence="9">YM2019G1</strain>
    </source>
</reference>
<feature type="transmembrane region" description="Helical" evidence="6">
    <location>
        <begin position="128"/>
        <end position="150"/>
    </location>
</feature>
<keyword evidence="3 7" id="KW-0732">Signal</keyword>
<feature type="chain" id="PRO_5025553103" evidence="7">
    <location>
        <begin position="22"/>
        <end position="321"/>
    </location>
</feature>
<evidence type="ECO:0000313" key="10">
    <source>
        <dbReference type="Proteomes" id="UP000436088"/>
    </source>
</evidence>
<dbReference type="GO" id="GO:0005794">
    <property type="term" value="C:Golgi apparatus"/>
    <property type="evidence" value="ECO:0007669"/>
    <property type="project" value="TreeGrafter"/>
</dbReference>
<keyword evidence="5 6" id="KW-0472">Membrane</keyword>
<evidence type="ECO:0000259" key="8">
    <source>
        <dbReference type="Pfam" id="PF06814"/>
    </source>
</evidence>
<evidence type="ECO:0000256" key="6">
    <source>
        <dbReference type="SAM" id="Phobius"/>
    </source>
</evidence>
<feature type="signal peptide" evidence="7">
    <location>
        <begin position="1"/>
        <end position="21"/>
    </location>
</feature>
<dbReference type="EMBL" id="VEPZ02001401">
    <property type="protein sequence ID" value="KAE8675439.1"/>
    <property type="molecule type" value="Genomic_DNA"/>
</dbReference>
<dbReference type="InterPro" id="IPR053937">
    <property type="entry name" value="GOST_TM"/>
</dbReference>
<protein>
    <submittedName>
        <fullName evidence="9">Beta-carotene isomerase D27</fullName>
    </submittedName>
</protein>
<evidence type="ECO:0000256" key="1">
    <source>
        <dbReference type="ARBA" id="ARBA00004141"/>
    </source>
</evidence>
<evidence type="ECO:0000256" key="5">
    <source>
        <dbReference type="ARBA" id="ARBA00023136"/>
    </source>
</evidence>
<sequence>MTCRSSLLFISISLVVSSGFAETRFTKIRSDERPVIPTGEFRSTHENRRDYLSAGETILPRVYFLSSLAYIALALIWIYVLYKSRLTVSRIHFLVLILAILKAFSLVFEAEYTSYIKRTGGAPGRDILYHSSDCFKGILLSVLALLIGTSWSQLKPYLEDKVPMIVIPLQAAVNGAQLVVDETSPFGSFGFTWRIVIVFVDAICYWTVLLPIARSTENSDEAAQTDGNAAVNSTKRRMVIRCCVVVVGYIYLTRVLVSALVTISSYKHPWTTVLAVELCTIAFFVLTCYRFMPEARVRYSVIVGEEKEAVAEVPLLEDEGK</sequence>
<comment type="caution">
    <text evidence="9">The sequence shown here is derived from an EMBL/GenBank/DDBJ whole genome shotgun (WGS) entry which is preliminary data.</text>
</comment>
<dbReference type="OrthoDB" id="29657at2759"/>
<evidence type="ECO:0000256" key="2">
    <source>
        <dbReference type="ARBA" id="ARBA00022692"/>
    </source>
</evidence>
<comment type="subcellular location">
    <subcellularLocation>
        <location evidence="1">Membrane</location>
        <topology evidence="1">Multi-pass membrane protein</topology>
    </subcellularLocation>
</comment>
<evidence type="ECO:0000256" key="7">
    <source>
        <dbReference type="SAM" id="SignalP"/>
    </source>
</evidence>
<evidence type="ECO:0000313" key="9">
    <source>
        <dbReference type="EMBL" id="KAE8675439.1"/>
    </source>
</evidence>